<accession>A0ACB8BGB4</accession>
<dbReference type="EMBL" id="MU266427">
    <property type="protein sequence ID" value="KAH7924334.1"/>
    <property type="molecule type" value="Genomic_DNA"/>
</dbReference>
<proteinExistence type="predicted"/>
<sequence>MAYRSESLEAFKGWLSEHGGRFNTSVQLAEGAFGISAIAQETVPADTTIVSCPFSLAITRDVALRAIVVLMGEVSQAGSILEDWSERQLICSYVCFHWLFPETSLPDVLQHLPYLKTLPSSEKLMTPLHFSPSELEAFKGSNIYGASIDREGQWRSEWTKCRDVIQKANRAWSTLFTWEHYLTASTYLSSRAFPSTLLSKNPSLEATPLSYPILLPGVDSLNHARGQPISWLVSHEGSTCPPEPSISLVTRRTTPAGHEIYNNYGPKPNSELILGYGFSLPQNPDDTILLRIGGSSNKWEIGRNARGAEGLWAEIVSLVAQDHAEPTFEDDLDAVGALSDMVETMMNHLPHVPSDDVEDHLIRPAVKLMLEHYVEGWREARSL</sequence>
<keyword evidence="2" id="KW-1185">Reference proteome</keyword>
<gene>
    <name evidence="1" type="ORF">BV22DRAFT_515181</name>
</gene>
<dbReference type="Proteomes" id="UP000790709">
    <property type="component" value="Unassembled WGS sequence"/>
</dbReference>
<protein>
    <submittedName>
        <fullName evidence="1">SET domain-containing protein</fullName>
    </submittedName>
</protein>
<name>A0ACB8BGB4_9AGAM</name>
<evidence type="ECO:0000313" key="2">
    <source>
        <dbReference type="Proteomes" id="UP000790709"/>
    </source>
</evidence>
<comment type="caution">
    <text evidence="1">The sequence shown here is derived from an EMBL/GenBank/DDBJ whole genome shotgun (WGS) entry which is preliminary data.</text>
</comment>
<evidence type="ECO:0000313" key="1">
    <source>
        <dbReference type="EMBL" id="KAH7924334.1"/>
    </source>
</evidence>
<organism evidence="1 2">
    <name type="scientific">Leucogyrophana mollusca</name>
    <dbReference type="NCBI Taxonomy" id="85980"/>
    <lineage>
        <taxon>Eukaryota</taxon>
        <taxon>Fungi</taxon>
        <taxon>Dikarya</taxon>
        <taxon>Basidiomycota</taxon>
        <taxon>Agaricomycotina</taxon>
        <taxon>Agaricomycetes</taxon>
        <taxon>Agaricomycetidae</taxon>
        <taxon>Boletales</taxon>
        <taxon>Boletales incertae sedis</taxon>
        <taxon>Leucogyrophana</taxon>
    </lineage>
</organism>
<reference evidence="1" key="1">
    <citation type="journal article" date="2021" name="New Phytol.">
        <title>Evolutionary innovations through gain and loss of genes in the ectomycorrhizal Boletales.</title>
        <authorList>
            <person name="Wu G."/>
            <person name="Miyauchi S."/>
            <person name="Morin E."/>
            <person name="Kuo A."/>
            <person name="Drula E."/>
            <person name="Varga T."/>
            <person name="Kohler A."/>
            <person name="Feng B."/>
            <person name="Cao Y."/>
            <person name="Lipzen A."/>
            <person name="Daum C."/>
            <person name="Hundley H."/>
            <person name="Pangilinan J."/>
            <person name="Johnson J."/>
            <person name="Barry K."/>
            <person name="LaButti K."/>
            <person name="Ng V."/>
            <person name="Ahrendt S."/>
            <person name="Min B."/>
            <person name="Choi I.G."/>
            <person name="Park H."/>
            <person name="Plett J.M."/>
            <person name="Magnuson J."/>
            <person name="Spatafora J.W."/>
            <person name="Nagy L.G."/>
            <person name="Henrissat B."/>
            <person name="Grigoriev I.V."/>
            <person name="Yang Z.L."/>
            <person name="Xu J."/>
            <person name="Martin F.M."/>
        </authorList>
    </citation>
    <scope>NUCLEOTIDE SEQUENCE</scope>
    <source>
        <strain evidence="1">KUC20120723A-06</strain>
    </source>
</reference>